<protein>
    <submittedName>
        <fullName evidence="1">Uncharacterized protein</fullName>
    </submittedName>
</protein>
<comment type="caution">
    <text evidence="1">The sequence shown here is derived from an EMBL/GenBank/DDBJ whole genome shotgun (WGS) entry which is preliminary data.</text>
</comment>
<feature type="non-terminal residue" evidence="1">
    <location>
        <position position="1"/>
    </location>
</feature>
<organism evidence="1 2">
    <name type="scientific">Pleuronectes platessa</name>
    <name type="common">European plaice</name>
    <dbReference type="NCBI Taxonomy" id="8262"/>
    <lineage>
        <taxon>Eukaryota</taxon>
        <taxon>Metazoa</taxon>
        <taxon>Chordata</taxon>
        <taxon>Craniata</taxon>
        <taxon>Vertebrata</taxon>
        <taxon>Euteleostomi</taxon>
        <taxon>Actinopterygii</taxon>
        <taxon>Neopterygii</taxon>
        <taxon>Teleostei</taxon>
        <taxon>Neoteleostei</taxon>
        <taxon>Acanthomorphata</taxon>
        <taxon>Carangaria</taxon>
        <taxon>Pleuronectiformes</taxon>
        <taxon>Pleuronectoidei</taxon>
        <taxon>Pleuronectidae</taxon>
        <taxon>Pleuronectes</taxon>
    </lineage>
</organism>
<gene>
    <name evidence="1" type="ORF">PLEPLA_LOCUS25394</name>
</gene>
<proteinExistence type="predicted"/>
<sequence>RPLRTPTRHVLQAVAVTHHRAARAPSQPTKFIASQAGFGGTARPPRNIFREYRFPHLLACPTSNEASRTQLASIHGSFHHDVTDPISVFSNRTRTRIEFLDTRRSDNGRWWTLV</sequence>
<evidence type="ECO:0000313" key="2">
    <source>
        <dbReference type="Proteomes" id="UP001153269"/>
    </source>
</evidence>
<keyword evidence="2" id="KW-1185">Reference proteome</keyword>
<name>A0A9N7UW55_PLEPL</name>
<dbReference type="AlphaFoldDB" id="A0A9N7UW55"/>
<evidence type="ECO:0000313" key="1">
    <source>
        <dbReference type="EMBL" id="CAB1437409.1"/>
    </source>
</evidence>
<accession>A0A9N7UW55</accession>
<reference evidence="1" key="1">
    <citation type="submission" date="2020-03" db="EMBL/GenBank/DDBJ databases">
        <authorList>
            <person name="Weist P."/>
        </authorList>
    </citation>
    <scope>NUCLEOTIDE SEQUENCE</scope>
</reference>
<dbReference type="Proteomes" id="UP001153269">
    <property type="component" value="Unassembled WGS sequence"/>
</dbReference>
<dbReference type="EMBL" id="CADEAL010002023">
    <property type="protein sequence ID" value="CAB1437409.1"/>
    <property type="molecule type" value="Genomic_DNA"/>
</dbReference>